<comment type="caution">
    <text evidence="1">The sequence shown here is derived from an EMBL/GenBank/DDBJ whole genome shotgun (WGS) entry which is preliminary data.</text>
</comment>
<dbReference type="AlphaFoldDB" id="A0A9P1GY06"/>
<name>A0A9P1GY06_9PEZI</name>
<reference evidence="1" key="1">
    <citation type="submission" date="2022-11" db="EMBL/GenBank/DDBJ databases">
        <authorList>
            <person name="Scott C."/>
            <person name="Bruce N."/>
        </authorList>
    </citation>
    <scope>NUCLEOTIDE SEQUENCE</scope>
</reference>
<evidence type="ECO:0000313" key="2">
    <source>
        <dbReference type="Proteomes" id="UP000838763"/>
    </source>
</evidence>
<keyword evidence="2" id="KW-1185">Reference proteome</keyword>
<proteinExistence type="predicted"/>
<evidence type="ECO:0000313" key="1">
    <source>
        <dbReference type="EMBL" id="CAI4212405.1"/>
    </source>
</evidence>
<dbReference type="EMBL" id="CALLCH030000004">
    <property type="protein sequence ID" value="CAI4212405.1"/>
    <property type="molecule type" value="Genomic_DNA"/>
</dbReference>
<sequence length="387" mass="43062">MASQASGSSTTTIVLLRWERSSGILRGFPAALRADGTLTLGEARIIPREGWEGLDSKDFTPEFNYDPEANEVQATYFAASKGKWVFIAMGPHFMDRGKLRWDVGSRAAGLGQASILVRSTAVYLAYPKLTEEGVNLKRRPNNDKEVEWKDIRLRPSLINKDAKTSGAKLYDPGNGFSYVYCITTEQGSRRIMIDTIEKEQLSQIDVGQRGESILWRRLVVGSEIVGLSDIVENGKPWSYYEISSIAPLVVPDVSSNDPLKHHARARLELFRIFYTWVNLTSNGYIDEPGNGLGQEVTRPAKAMARIDNTPTADPQGSLNVVMVQGRVWLFYAMGGSGWCVSNTPAKDGDLHSEKWDTQKLMKDFSDAGLESRYVPLVVPRDFTAWTA</sequence>
<protein>
    <submittedName>
        <fullName evidence="1">Uncharacterized protein</fullName>
    </submittedName>
</protein>
<organism evidence="1 2">
    <name type="scientific">Parascedosporium putredinis</name>
    <dbReference type="NCBI Taxonomy" id="1442378"/>
    <lineage>
        <taxon>Eukaryota</taxon>
        <taxon>Fungi</taxon>
        <taxon>Dikarya</taxon>
        <taxon>Ascomycota</taxon>
        <taxon>Pezizomycotina</taxon>
        <taxon>Sordariomycetes</taxon>
        <taxon>Hypocreomycetidae</taxon>
        <taxon>Microascales</taxon>
        <taxon>Microascaceae</taxon>
        <taxon>Parascedosporium</taxon>
    </lineage>
</organism>
<dbReference type="Proteomes" id="UP000838763">
    <property type="component" value="Unassembled WGS sequence"/>
</dbReference>
<accession>A0A9P1GY06</accession>
<gene>
    <name evidence="1" type="ORF">PPNO1_LOCUS2166</name>
</gene>